<dbReference type="PANTHER" id="PTHR11842:SF10">
    <property type="entry name" value="MITOTIC SPINDLE ASSEMBLY CHECKPOINT PROTEIN MAD2B"/>
    <property type="match status" value="1"/>
</dbReference>
<dbReference type="PROSITE" id="PS50815">
    <property type="entry name" value="HORMA"/>
    <property type="match status" value="1"/>
</dbReference>
<dbReference type="STRING" id="215637.A0A4Q0A151"/>
<dbReference type="OrthoDB" id="21254at2759"/>
<dbReference type="EMBL" id="ML002268">
    <property type="protein sequence ID" value="RKP39478.1"/>
    <property type="molecule type" value="Genomic_DNA"/>
</dbReference>
<evidence type="ECO:0000313" key="3">
    <source>
        <dbReference type="EMBL" id="RKP39478.1"/>
    </source>
</evidence>
<dbReference type="GO" id="GO:0016035">
    <property type="term" value="C:zeta DNA polymerase complex"/>
    <property type="evidence" value="ECO:0007669"/>
    <property type="project" value="TreeGrafter"/>
</dbReference>
<organism evidence="3 4">
    <name type="scientific">Dimargaris cristalligena</name>
    <dbReference type="NCBI Taxonomy" id="215637"/>
    <lineage>
        <taxon>Eukaryota</taxon>
        <taxon>Fungi</taxon>
        <taxon>Fungi incertae sedis</taxon>
        <taxon>Zoopagomycota</taxon>
        <taxon>Kickxellomycotina</taxon>
        <taxon>Dimargaritomycetes</taxon>
        <taxon>Dimargaritales</taxon>
        <taxon>Dimargaritaceae</taxon>
        <taxon>Dimargaris</taxon>
    </lineage>
</organism>
<evidence type="ECO:0000313" key="4">
    <source>
        <dbReference type="Proteomes" id="UP000268162"/>
    </source>
</evidence>
<feature type="domain" description="HORMA" evidence="2">
    <location>
        <begin position="12"/>
        <end position="147"/>
    </location>
</feature>
<dbReference type="AlphaFoldDB" id="A0A4Q0A151"/>
<gene>
    <name evidence="3" type="ORF">BJ085DRAFT_35217</name>
</gene>
<dbReference type="Gene3D" id="3.30.900.10">
    <property type="entry name" value="HORMA domain"/>
    <property type="match status" value="1"/>
</dbReference>
<reference evidence="4" key="1">
    <citation type="journal article" date="2018" name="Nat. Microbiol.">
        <title>Leveraging single-cell genomics to expand the fungal tree of life.</title>
        <authorList>
            <person name="Ahrendt S.R."/>
            <person name="Quandt C.A."/>
            <person name="Ciobanu D."/>
            <person name="Clum A."/>
            <person name="Salamov A."/>
            <person name="Andreopoulos B."/>
            <person name="Cheng J.F."/>
            <person name="Woyke T."/>
            <person name="Pelin A."/>
            <person name="Henrissat B."/>
            <person name="Reynolds N.K."/>
            <person name="Benny G.L."/>
            <person name="Smith M.E."/>
            <person name="James T.Y."/>
            <person name="Grigoriev I.V."/>
        </authorList>
    </citation>
    <scope>NUCLEOTIDE SEQUENCE [LARGE SCALE GENOMIC DNA]</scope>
    <source>
        <strain evidence="4">RSA 468</strain>
    </source>
</reference>
<dbReference type="InterPro" id="IPR045091">
    <property type="entry name" value="Mad2-like"/>
</dbReference>
<accession>A0A4Q0A151</accession>
<name>A0A4Q0A151_9FUNG</name>
<dbReference type="GO" id="GO:0003677">
    <property type="term" value="F:DNA binding"/>
    <property type="evidence" value="ECO:0007669"/>
    <property type="project" value="UniProtKB-KW"/>
</dbReference>
<evidence type="ECO:0000259" key="2">
    <source>
        <dbReference type="PROSITE" id="PS50815"/>
    </source>
</evidence>
<evidence type="ECO:0000256" key="1">
    <source>
        <dbReference type="ARBA" id="ARBA00010348"/>
    </source>
</evidence>
<dbReference type="InterPro" id="IPR036570">
    <property type="entry name" value="HORMA_dom_sf"/>
</dbReference>
<keyword evidence="3" id="KW-0238">DNA-binding</keyword>
<dbReference type="InterPro" id="IPR003511">
    <property type="entry name" value="HORMA_dom"/>
</dbReference>
<proteinExistence type="inferred from homology"/>
<protein>
    <submittedName>
        <fullName evidence="3">DNA-binding protein</fullName>
    </submittedName>
</protein>
<sequence length="147" mass="16696">MTAGQPPSGTVATDGQLLNDFVEALVHQVIYSRHIYPPTLFEKKNRYGIPVFMSRHPALNSYISHSIKDVDRLVKTGVLNKLFIMILDSNERTLERITLEISQWDVRSANRSPEILITSFRSVLLRAQLCDTKLSEIPPGMSPYQQL</sequence>
<dbReference type="PANTHER" id="PTHR11842">
    <property type="entry name" value="MITOTIC SPINDLE ASSEMBLY CHECKPOINT PROTEIN MAD2"/>
    <property type="match status" value="1"/>
</dbReference>
<comment type="similarity">
    <text evidence="1">Belongs to the MAD2 family.</text>
</comment>
<dbReference type="Proteomes" id="UP000268162">
    <property type="component" value="Unassembled WGS sequence"/>
</dbReference>
<dbReference type="SUPFAM" id="SSF56019">
    <property type="entry name" value="The spindle assembly checkpoint protein mad2"/>
    <property type="match status" value="1"/>
</dbReference>
<keyword evidence="4" id="KW-1185">Reference proteome</keyword>